<feature type="non-terminal residue" evidence="1">
    <location>
        <position position="1"/>
    </location>
</feature>
<dbReference type="VEuPathDB" id="FungiDB:BDBG_17769"/>
<proteinExistence type="predicted"/>
<reference evidence="2" key="1">
    <citation type="journal article" date="2015" name="PLoS Genet.">
        <title>The dynamic genome and transcriptome of the human fungal pathogen Blastomyces and close relative Emmonsia.</title>
        <authorList>
            <person name="Munoz J.F."/>
            <person name="Gauthier G.M."/>
            <person name="Desjardins C.A."/>
            <person name="Gallo J.E."/>
            <person name="Holder J."/>
            <person name="Sullivan T.D."/>
            <person name="Marty A.J."/>
            <person name="Carmen J.C."/>
            <person name="Chen Z."/>
            <person name="Ding L."/>
            <person name="Gujja S."/>
            <person name="Magrini V."/>
            <person name="Misas E."/>
            <person name="Mitreva M."/>
            <person name="Priest M."/>
            <person name="Saif S."/>
            <person name="Whiston E.A."/>
            <person name="Young S."/>
            <person name="Zeng Q."/>
            <person name="Goldman W.E."/>
            <person name="Mardis E.R."/>
            <person name="Taylor J.W."/>
            <person name="McEwen J.G."/>
            <person name="Clay O.K."/>
            <person name="Klein B.S."/>
            <person name="Cuomo C.A."/>
        </authorList>
    </citation>
    <scope>NUCLEOTIDE SEQUENCE [LARGE SCALE GENOMIC DNA]</scope>
    <source>
        <strain evidence="2">SLH14081</strain>
    </source>
</reference>
<name>A0A179V1E2_BLAGS</name>
<dbReference type="Proteomes" id="UP000002038">
    <property type="component" value="Unassembled WGS sequence"/>
</dbReference>
<sequence>AFEFFLSIFPVSHSGFPNNAITESRKKTKNEIEHPPGQPKISPGTFLLTQFETFLIPPGNRQVSVVEIPGLFKSQDDQKVEIVGSVPENVPRWEKIFFKKTEARHLSWRGEEILRAF</sequence>
<dbReference type="EMBL" id="GG657471">
    <property type="protein sequence ID" value="OAT13279.1"/>
    <property type="molecule type" value="Genomic_DNA"/>
</dbReference>
<dbReference type="AlphaFoldDB" id="A0A179V1E2"/>
<dbReference type="GeneID" id="42529356"/>
<dbReference type="RefSeq" id="XP_031580803.1">
    <property type="nucleotide sequence ID" value="XM_031725420.1"/>
</dbReference>
<evidence type="ECO:0000313" key="1">
    <source>
        <dbReference type="EMBL" id="OAT13279.1"/>
    </source>
</evidence>
<keyword evidence="2" id="KW-1185">Reference proteome</keyword>
<protein>
    <submittedName>
        <fullName evidence="1">Uncharacterized protein</fullName>
    </submittedName>
</protein>
<accession>A0A179V1E2</accession>
<organism evidence="1 2">
    <name type="scientific">Blastomyces gilchristii (strain SLH14081)</name>
    <name type="common">Blastomyces dermatitidis</name>
    <dbReference type="NCBI Taxonomy" id="559298"/>
    <lineage>
        <taxon>Eukaryota</taxon>
        <taxon>Fungi</taxon>
        <taxon>Dikarya</taxon>
        <taxon>Ascomycota</taxon>
        <taxon>Pezizomycotina</taxon>
        <taxon>Eurotiomycetes</taxon>
        <taxon>Eurotiomycetidae</taxon>
        <taxon>Onygenales</taxon>
        <taxon>Ajellomycetaceae</taxon>
        <taxon>Blastomyces</taxon>
    </lineage>
</organism>
<dbReference type="KEGG" id="bgh:BDBG_17769"/>
<gene>
    <name evidence="1" type="ORF">BDBG_17769</name>
</gene>
<evidence type="ECO:0000313" key="2">
    <source>
        <dbReference type="Proteomes" id="UP000002038"/>
    </source>
</evidence>